<dbReference type="GO" id="GO:0006565">
    <property type="term" value="P:L-serine catabolic process"/>
    <property type="evidence" value="ECO:0007669"/>
    <property type="project" value="TreeGrafter"/>
</dbReference>
<evidence type="ECO:0000256" key="5">
    <source>
        <dbReference type="ARBA" id="ARBA00012093"/>
    </source>
</evidence>
<keyword evidence="7" id="KW-0963">Cytoplasm</keyword>
<dbReference type="InterPro" id="IPR000634">
    <property type="entry name" value="Ser/Thr_deHydtase_PyrdxlP-BS"/>
</dbReference>
<dbReference type="FunFam" id="3.40.50.1100:FF:000040">
    <property type="entry name" value="L-serine dehydratase, putative"/>
    <property type="match status" value="1"/>
</dbReference>
<dbReference type="STRING" id="1168221.R7YT57"/>
<dbReference type="PANTHER" id="PTHR48078">
    <property type="entry name" value="THREONINE DEHYDRATASE, MITOCHONDRIAL-RELATED"/>
    <property type="match status" value="1"/>
</dbReference>
<dbReference type="GO" id="GO:0005737">
    <property type="term" value="C:cytoplasm"/>
    <property type="evidence" value="ECO:0007669"/>
    <property type="project" value="UniProtKB-SubCell"/>
</dbReference>
<comment type="similarity">
    <text evidence="4">Belongs to the serine/threonine dehydratase family.</text>
</comment>
<dbReference type="PROSITE" id="PS00165">
    <property type="entry name" value="DEHYDRATASE_SER_THR"/>
    <property type="match status" value="1"/>
</dbReference>
<dbReference type="HOGENOM" id="CLU_021152_3_1_1"/>
<evidence type="ECO:0000256" key="9">
    <source>
        <dbReference type="ARBA" id="ARBA00023239"/>
    </source>
</evidence>
<dbReference type="OMA" id="RVHFYAS"/>
<dbReference type="GO" id="GO:0030170">
    <property type="term" value="F:pyridoxal phosphate binding"/>
    <property type="evidence" value="ECO:0007669"/>
    <property type="project" value="InterPro"/>
</dbReference>
<evidence type="ECO:0000256" key="6">
    <source>
        <dbReference type="ARBA" id="ARBA00022432"/>
    </source>
</evidence>
<dbReference type="GO" id="GO:0003941">
    <property type="term" value="F:L-serine ammonia-lyase activity"/>
    <property type="evidence" value="ECO:0007669"/>
    <property type="project" value="UniProtKB-EC"/>
</dbReference>
<dbReference type="SUPFAM" id="SSF53686">
    <property type="entry name" value="Tryptophan synthase beta subunit-like PLP-dependent enzymes"/>
    <property type="match status" value="1"/>
</dbReference>
<dbReference type="AlphaFoldDB" id="R7YT57"/>
<dbReference type="InterPro" id="IPR036052">
    <property type="entry name" value="TrpB-like_PALP_sf"/>
</dbReference>
<sequence>MGSIGTSMVQQKRCWRETPLVESYALSKAAGCRIFLKLENLQPSGSFKSRGIGNLMLSHLSKAANASKIHFYSSSGGNAGLACVHAARTLQHPATVVVPLSTKPLMIARLKAAGAHDVIQHGASWKEADAYLREVVMMEDEGGVYIPPFDHPEIWNGNATLVSEIGYQLDGEKPDALICSVGGGGLFSGLMQGLDEMGWSDMPVLAMETKGAESLHASLKAGELVTLPGISSLATSLGATRVAEKAFEYGKRNNVKSVVLEDKEAAMGCWRLADDEGLMVEMACGVNVALCYEGRLQKVLGQALNKESKVVVVLCGGSNVTVEMLSTWRKEFGAVESELPQNDSVPSAQSAPNGISA</sequence>
<comment type="cofactor">
    <cofactor evidence="1">
        <name>pyridoxal 5'-phosphate</name>
        <dbReference type="ChEBI" id="CHEBI:597326"/>
    </cofactor>
</comment>
<comment type="subcellular location">
    <subcellularLocation>
        <location evidence="2">Cytoplasm</location>
    </subcellularLocation>
</comment>
<evidence type="ECO:0000256" key="8">
    <source>
        <dbReference type="ARBA" id="ARBA00022898"/>
    </source>
</evidence>
<name>R7YT57_CONA1</name>
<dbReference type="Gene3D" id="3.40.50.1100">
    <property type="match status" value="2"/>
</dbReference>
<feature type="compositionally biased region" description="Polar residues" evidence="11">
    <location>
        <begin position="339"/>
        <end position="357"/>
    </location>
</feature>
<comment type="pathway">
    <text evidence="3">Carbohydrate biosynthesis; gluconeogenesis.</text>
</comment>
<dbReference type="PANTHER" id="PTHR48078:SF2">
    <property type="entry name" value="CATABOLIC L-SERINE_THREONINE DEHYDRATASE"/>
    <property type="match status" value="1"/>
</dbReference>
<feature type="region of interest" description="Disordered" evidence="11">
    <location>
        <begin position="338"/>
        <end position="357"/>
    </location>
</feature>
<gene>
    <name evidence="13" type="ORF">W97_04249</name>
</gene>
<dbReference type="Proteomes" id="UP000016924">
    <property type="component" value="Unassembled WGS sequence"/>
</dbReference>
<reference evidence="14" key="1">
    <citation type="submission" date="2012-06" db="EMBL/GenBank/DDBJ databases">
        <title>The genome sequence of Coniosporium apollinis CBS 100218.</title>
        <authorList>
            <consortium name="The Broad Institute Genome Sequencing Platform"/>
            <person name="Cuomo C."/>
            <person name="Gorbushina A."/>
            <person name="Noack S."/>
            <person name="Walker B."/>
            <person name="Young S.K."/>
            <person name="Zeng Q."/>
            <person name="Gargeya S."/>
            <person name="Fitzgerald M."/>
            <person name="Haas B."/>
            <person name="Abouelleil A."/>
            <person name="Alvarado L."/>
            <person name="Arachchi H.M."/>
            <person name="Berlin A.M."/>
            <person name="Chapman S.B."/>
            <person name="Goldberg J."/>
            <person name="Griggs A."/>
            <person name="Gujja S."/>
            <person name="Hansen M."/>
            <person name="Howarth C."/>
            <person name="Imamovic A."/>
            <person name="Larimer J."/>
            <person name="McCowan C."/>
            <person name="Montmayeur A."/>
            <person name="Murphy C."/>
            <person name="Neiman D."/>
            <person name="Pearson M."/>
            <person name="Priest M."/>
            <person name="Roberts A."/>
            <person name="Saif S."/>
            <person name="Shea T."/>
            <person name="Sisk P."/>
            <person name="Sykes S."/>
            <person name="Wortman J."/>
            <person name="Nusbaum C."/>
            <person name="Birren B."/>
        </authorList>
    </citation>
    <scope>NUCLEOTIDE SEQUENCE [LARGE SCALE GENOMIC DNA]</scope>
    <source>
        <strain evidence="14">CBS 100218</strain>
    </source>
</reference>
<evidence type="ECO:0000256" key="3">
    <source>
        <dbReference type="ARBA" id="ARBA00004742"/>
    </source>
</evidence>
<dbReference type="CDD" id="cd06448">
    <property type="entry name" value="L-Ser-dehyd"/>
    <property type="match status" value="1"/>
</dbReference>
<dbReference type="RefSeq" id="XP_007780331.1">
    <property type="nucleotide sequence ID" value="XM_007782141.1"/>
</dbReference>
<evidence type="ECO:0000256" key="4">
    <source>
        <dbReference type="ARBA" id="ARBA00010869"/>
    </source>
</evidence>
<dbReference type="OrthoDB" id="7773036at2759"/>
<proteinExistence type="inferred from homology"/>
<comment type="catalytic activity">
    <reaction evidence="10">
        <text>L-serine = pyruvate + NH4(+)</text>
        <dbReference type="Rhea" id="RHEA:19169"/>
        <dbReference type="ChEBI" id="CHEBI:15361"/>
        <dbReference type="ChEBI" id="CHEBI:28938"/>
        <dbReference type="ChEBI" id="CHEBI:33384"/>
        <dbReference type="EC" id="4.3.1.17"/>
    </reaction>
</comment>
<keyword evidence="14" id="KW-1185">Reference proteome</keyword>
<keyword evidence="9" id="KW-0456">Lyase</keyword>
<keyword evidence="8" id="KW-0663">Pyridoxal phosphate</keyword>
<dbReference type="eggNOG" id="KOG1250">
    <property type="taxonomic scope" value="Eukaryota"/>
</dbReference>
<dbReference type="GO" id="GO:0004794">
    <property type="term" value="F:threonine deaminase activity"/>
    <property type="evidence" value="ECO:0007669"/>
    <property type="project" value="TreeGrafter"/>
</dbReference>
<keyword evidence="6" id="KW-0312">Gluconeogenesis</keyword>
<accession>R7YT57</accession>
<dbReference type="InterPro" id="IPR001926">
    <property type="entry name" value="TrpB-like_PALP"/>
</dbReference>
<evidence type="ECO:0000256" key="11">
    <source>
        <dbReference type="SAM" id="MobiDB-lite"/>
    </source>
</evidence>
<evidence type="ECO:0000259" key="12">
    <source>
        <dbReference type="Pfam" id="PF00291"/>
    </source>
</evidence>
<dbReference type="GeneID" id="19901560"/>
<dbReference type="EMBL" id="JH767571">
    <property type="protein sequence ID" value="EON65014.1"/>
    <property type="molecule type" value="Genomic_DNA"/>
</dbReference>
<dbReference type="Pfam" id="PF00291">
    <property type="entry name" value="PALP"/>
    <property type="match status" value="1"/>
</dbReference>
<dbReference type="GO" id="GO:0006567">
    <property type="term" value="P:L-threonine catabolic process"/>
    <property type="evidence" value="ECO:0007669"/>
    <property type="project" value="TreeGrafter"/>
</dbReference>
<evidence type="ECO:0000256" key="7">
    <source>
        <dbReference type="ARBA" id="ARBA00022490"/>
    </source>
</evidence>
<evidence type="ECO:0000313" key="14">
    <source>
        <dbReference type="Proteomes" id="UP000016924"/>
    </source>
</evidence>
<organism evidence="13 14">
    <name type="scientific">Coniosporium apollinis (strain CBS 100218)</name>
    <name type="common">Rock-inhabiting black yeast</name>
    <dbReference type="NCBI Taxonomy" id="1168221"/>
    <lineage>
        <taxon>Eukaryota</taxon>
        <taxon>Fungi</taxon>
        <taxon>Dikarya</taxon>
        <taxon>Ascomycota</taxon>
        <taxon>Pezizomycotina</taxon>
        <taxon>Dothideomycetes</taxon>
        <taxon>Dothideomycetes incertae sedis</taxon>
        <taxon>Coniosporium</taxon>
    </lineage>
</organism>
<dbReference type="GO" id="GO:0006094">
    <property type="term" value="P:gluconeogenesis"/>
    <property type="evidence" value="ECO:0007669"/>
    <property type="project" value="UniProtKB-KW"/>
</dbReference>
<dbReference type="EC" id="4.3.1.17" evidence="5"/>
<protein>
    <recommendedName>
        <fullName evidence="5">L-serine ammonia-lyase</fullName>
        <ecNumber evidence="5">4.3.1.17</ecNumber>
    </recommendedName>
</protein>
<evidence type="ECO:0000256" key="1">
    <source>
        <dbReference type="ARBA" id="ARBA00001933"/>
    </source>
</evidence>
<feature type="domain" description="Tryptophan synthase beta chain-like PALP" evidence="12">
    <location>
        <begin position="16"/>
        <end position="316"/>
    </location>
</feature>
<evidence type="ECO:0000256" key="2">
    <source>
        <dbReference type="ARBA" id="ARBA00004496"/>
    </source>
</evidence>
<dbReference type="InterPro" id="IPR050147">
    <property type="entry name" value="Ser/Thr_Dehydratase"/>
</dbReference>
<evidence type="ECO:0000313" key="13">
    <source>
        <dbReference type="EMBL" id="EON65014.1"/>
    </source>
</evidence>
<dbReference type="GO" id="GO:0009097">
    <property type="term" value="P:isoleucine biosynthetic process"/>
    <property type="evidence" value="ECO:0007669"/>
    <property type="project" value="TreeGrafter"/>
</dbReference>
<evidence type="ECO:0000256" key="10">
    <source>
        <dbReference type="ARBA" id="ARBA00049406"/>
    </source>
</evidence>